<accession>A0ABQ3UTY0</accession>
<feature type="domain" description="HTH lacI-type" evidence="4">
    <location>
        <begin position="19"/>
        <end position="73"/>
    </location>
</feature>
<dbReference type="SUPFAM" id="SSF53822">
    <property type="entry name" value="Periplasmic binding protein-like I"/>
    <property type="match status" value="1"/>
</dbReference>
<evidence type="ECO:0000313" key="6">
    <source>
        <dbReference type="Proteomes" id="UP000654345"/>
    </source>
</evidence>
<evidence type="ECO:0000256" key="3">
    <source>
        <dbReference type="ARBA" id="ARBA00023163"/>
    </source>
</evidence>
<comment type="caution">
    <text evidence="5">The sequence shown here is derived from an EMBL/GenBank/DDBJ whole genome shotgun (WGS) entry which is preliminary data.</text>
</comment>
<dbReference type="CDD" id="cd06267">
    <property type="entry name" value="PBP1_LacI_sugar_binding-like"/>
    <property type="match status" value="1"/>
</dbReference>
<dbReference type="SMART" id="SM00354">
    <property type="entry name" value="HTH_LACI"/>
    <property type="match status" value="1"/>
</dbReference>
<evidence type="ECO:0000313" key="5">
    <source>
        <dbReference type="EMBL" id="GHO56256.1"/>
    </source>
</evidence>
<dbReference type="PRINTS" id="PR00036">
    <property type="entry name" value="HTHLACI"/>
</dbReference>
<dbReference type="EMBL" id="BNJG01000002">
    <property type="protein sequence ID" value="GHO56256.1"/>
    <property type="molecule type" value="Genomic_DNA"/>
</dbReference>
<protein>
    <submittedName>
        <fullName evidence="5">LacI family transcriptional regulator</fullName>
    </submittedName>
</protein>
<dbReference type="SUPFAM" id="SSF47413">
    <property type="entry name" value="lambda repressor-like DNA-binding domains"/>
    <property type="match status" value="1"/>
</dbReference>
<gene>
    <name evidence="5" type="ORF">KSB_47310</name>
</gene>
<keyword evidence="2" id="KW-0238">DNA-binding</keyword>
<dbReference type="Pfam" id="PF00356">
    <property type="entry name" value="LacI"/>
    <property type="match status" value="1"/>
</dbReference>
<dbReference type="InterPro" id="IPR046335">
    <property type="entry name" value="LacI/GalR-like_sensor"/>
</dbReference>
<keyword evidence="3" id="KW-0804">Transcription</keyword>
<dbReference type="RefSeq" id="WP_201372805.1">
    <property type="nucleotide sequence ID" value="NZ_BNJG01000002.1"/>
</dbReference>
<dbReference type="PANTHER" id="PTHR30146">
    <property type="entry name" value="LACI-RELATED TRANSCRIPTIONAL REPRESSOR"/>
    <property type="match status" value="1"/>
</dbReference>
<keyword evidence="1" id="KW-0805">Transcription regulation</keyword>
<proteinExistence type="predicted"/>
<evidence type="ECO:0000256" key="2">
    <source>
        <dbReference type="ARBA" id="ARBA00023125"/>
    </source>
</evidence>
<sequence>MVKKINATHERLPAADEAATIDNVAQMAGVSPATVSRVINNRPVVSETTRRRVLEAIAHLNYQPSALGRNLAIRRTGTLGLIIADITNPFYAEIVRGIEETAFTHGLNILLYDTLEDAEREAQILSLLEERQTDGLIICASCLPEQRLLPLMQVGIPTVLINHLPLSASIGTVETDQEAGIRAAMQHLVDLGHRRIAYIGGITTAQVYQRRLATFRATCAEAGISIPENYIVPAKPTLDGGREAARHLLPTGSKVEPPERASYPTAILAYNDLVAIGAIIEAQEAGLTVPEQLSIVGYDNIPLAALLHPSLTTVQQPARILGEQAIHLIATYLQLQKLPEGRPTFMRFTPTLIVRASTAPVVLSSS</sequence>
<evidence type="ECO:0000259" key="4">
    <source>
        <dbReference type="PROSITE" id="PS50932"/>
    </source>
</evidence>
<dbReference type="InterPro" id="IPR000843">
    <property type="entry name" value="HTH_LacI"/>
</dbReference>
<evidence type="ECO:0000256" key="1">
    <source>
        <dbReference type="ARBA" id="ARBA00023015"/>
    </source>
</evidence>
<keyword evidence="6" id="KW-1185">Reference proteome</keyword>
<reference evidence="5 6" key="1">
    <citation type="journal article" date="2021" name="Int. J. Syst. Evol. Microbiol.">
        <title>Reticulibacter mediterranei gen. nov., sp. nov., within the new family Reticulibacteraceae fam. nov., and Ktedonospora formicarum gen. nov., sp. nov., Ktedonobacter robiniae sp. nov., Dictyobacter formicarum sp. nov. and Dictyobacter arantiisoli sp. nov., belonging to the class Ktedonobacteria.</title>
        <authorList>
            <person name="Yabe S."/>
            <person name="Zheng Y."/>
            <person name="Wang C.M."/>
            <person name="Sakai Y."/>
            <person name="Abe K."/>
            <person name="Yokota A."/>
            <person name="Donadio S."/>
            <person name="Cavaletti L."/>
            <person name="Monciardini P."/>
        </authorList>
    </citation>
    <scope>NUCLEOTIDE SEQUENCE [LARGE SCALE GENOMIC DNA]</scope>
    <source>
        <strain evidence="5 6">SOSP1-30</strain>
    </source>
</reference>
<dbReference type="PANTHER" id="PTHR30146:SF109">
    <property type="entry name" value="HTH-TYPE TRANSCRIPTIONAL REGULATOR GALS"/>
    <property type="match status" value="1"/>
</dbReference>
<dbReference type="PROSITE" id="PS50932">
    <property type="entry name" value="HTH_LACI_2"/>
    <property type="match status" value="1"/>
</dbReference>
<organism evidence="5 6">
    <name type="scientific">Ktedonobacter robiniae</name>
    <dbReference type="NCBI Taxonomy" id="2778365"/>
    <lineage>
        <taxon>Bacteria</taxon>
        <taxon>Bacillati</taxon>
        <taxon>Chloroflexota</taxon>
        <taxon>Ktedonobacteria</taxon>
        <taxon>Ktedonobacterales</taxon>
        <taxon>Ktedonobacteraceae</taxon>
        <taxon>Ktedonobacter</taxon>
    </lineage>
</organism>
<dbReference type="Gene3D" id="3.40.50.2300">
    <property type="match status" value="2"/>
</dbReference>
<dbReference type="InterPro" id="IPR010982">
    <property type="entry name" value="Lambda_DNA-bd_dom_sf"/>
</dbReference>
<dbReference type="Pfam" id="PF13377">
    <property type="entry name" value="Peripla_BP_3"/>
    <property type="match status" value="1"/>
</dbReference>
<dbReference type="Gene3D" id="1.10.260.40">
    <property type="entry name" value="lambda repressor-like DNA-binding domains"/>
    <property type="match status" value="1"/>
</dbReference>
<dbReference type="InterPro" id="IPR028082">
    <property type="entry name" value="Peripla_BP_I"/>
</dbReference>
<dbReference type="Proteomes" id="UP000654345">
    <property type="component" value="Unassembled WGS sequence"/>
</dbReference>
<dbReference type="CDD" id="cd01392">
    <property type="entry name" value="HTH_LacI"/>
    <property type="match status" value="1"/>
</dbReference>
<name>A0ABQ3UTY0_9CHLR</name>